<dbReference type="PANTHER" id="PTHR43151">
    <property type="entry name" value="FEOA FAMILY PROTEIN"/>
    <property type="match status" value="1"/>
</dbReference>
<dbReference type="InterPro" id="IPR007167">
    <property type="entry name" value="Fe-transptr_FeoA-like"/>
</dbReference>
<keyword evidence="4" id="KW-1185">Reference proteome</keyword>
<dbReference type="SMART" id="SM00899">
    <property type="entry name" value="FeoA"/>
    <property type="match status" value="1"/>
</dbReference>
<reference evidence="3 4" key="1">
    <citation type="journal article" date="2009" name="Stand. Genomic Sci.">
        <title>Complete genome sequence of Thermanaerovibrio acidaminovorans type strain (Su883).</title>
        <authorList>
            <person name="Chovatia M."/>
            <person name="Sikorski J."/>
            <person name="Schroder M."/>
            <person name="Lapidus A."/>
            <person name="Nolan M."/>
            <person name="Tice H."/>
            <person name="Glavina Del Rio T."/>
            <person name="Copeland A."/>
            <person name="Cheng J.F."/>
            <person name="Lucas S."/>
            <person name="Chen F."/>
            <person name="Bruce D."/>
            <person name="Goodwin L."/>
            <person name="Pitluck S."/>
            <person name="Ivanova N."/>
            <person name="Mavromatis K."/>
            <person name="Ovchinnikova G."/>
            <person name="Pati A."/>
            <person name="Chen A."/>
            <person name="Palaniappan K."/>
            <person name="Land M."/>
            <person name="Hauser L."/>
            <person name="Chang Y.J."/>
            <person name="Jeffries C.D."/>
            <person name="Chain P."/>
            <person name="Saunders E."/>
            <person name="Detter J.C."/>
            <person name="Brettin T."/>
            <person name="Rohde M."/>
            <person name="Goker M."/>
            <person name="Spring S."/>
            <person name="Bristow J."/>
            <person name="Markowitz V."/>
            <person name="Hugenholtz P."/>
            <person name="Kyrpides N.C."/>
            <person name="Klenk H.P."/>
            <person name="Eisen J.A."/>
        </authorList>
    </citation>
    <scope>NUCLEOTIDE SEQUENCE [LARGE SCALE GENOMIC DNA]</scope>
    <source>
        <strain evidence="4">ATCC 49978 / DSM 6589 / Su883</strain>
    </source>
</reference>
<dbReference type="InterPro" id="IPR008988">
    <property type="entry name" value="Transcriptional_repressor_C"/>
</dbReference>
<dbReference type="Gene3D" id="2.30.30.90">
    <property type="match status" value="1"/>
</dbReference>
<dbReference type="InterPro" id="IPR053184">
    <property type="entry name" value="FeoA-like"/>
</dbReference>
<evidence type="ECO:0000256" key="1">
    <source>
        <dbReference type="ARBA" id="ARBA00023004"/>
    </source>
</evidence>
<dbReference type="OrthoDB" id="1707677at2"/>
<dbReference type="HOGENOM" id="CLU_150646_6_3_0"/>
<organism evidence="3 4">
    <name type="scientific">Thermanaerovibrio acidaminovorans (strain ATCC 49978 / DSM 6589 / Su883)</name>
    <name type="common">Selenomonas acidaminovorans</name>
    <dbReference type="NCBI Taxonomy" id="525903"/>
    <lineage>
        <taxon>Bacteria</taxon>
        <taxon>Thermotogati</taxon>
        <taxon>Synergistota</taxon>
        <taxon>Synergistia</taxon>
        <taxon>Synergistales</taxon>
        <taxon>Synergistaceae</taxon>
        <taxon>Thermanaerovibrio</taxon>
    </lineage>
</organism>
<accession>D1B913</accession>
<dbReference type="Proteomes" id="UP000002030">
    <property type="component" value="Chromosome"/>
</dbReference>
<feature type="domain" description="Ferrous iron transporter FeoA-like" evidence="2">
    <location>
        <begin position="3"/>
        <end position="74"/>
    </location>
</feature>
<dbReference type="GO" id="GO:0046914">
    <property type="term" value="F:transition metal ion binding"/>
    <property type="evidence" value="ECO:0007669"/>
    <property type="project" value="InterPro"/>
</dbReference>
<dbReference type="eggNOG" id="COG1918">
    <property type="taxonomic scope" value="Bacteria"/>
</dbReference>
<evidence type="ECO:0000259" key="2">
    <source>
        <dbReference type="SMART" id="SM00899"/>
    </source>
</evidence>
<name>D1B913_THEAS</name>
<keyword evidence="1" id="KW-0408">Iron</keyword>
<evidence type="ECO:0000313" key="3">
    <source>
        <dbReference type="EMBL" id="ACZ18766.1"/>
    </source>
</evidence>
<dbReference type="RefSeq" id="WP_012869282.1">
    <property type="nucleotide sequence ID" value="NC_013522.1"/>
</dbReference>
<evidence type="ECO:0000313" key="4">
    <source>
        <dbReference type="Proteomes" id="UP000002030"/>
    </source>
</evidence>
<dbReference type="InterPro" id="IPR038157">
    <property type="entry name" value="FeoA_core_dom"/>
</dbReference>
<proteinExistence type="predicted"/>
<dbReference type="SUPFAM" id="SSF50037">
    <property type="entry name" value="C-terminal domain of transcriptional repressors"/>
    <property type="match status" value="1"/>
</dbReference>
<protein>
    <submittedName>
        <fullName evidence="3">FeoA family protein</fullName>
    </submittedName>
</protein>
<dbReference type="STRING" id="525903.Taci_0530"/>
<dbReference type="EMBL" id="CP001818">
    <property type="protein sequence ID" value="ACZ18766.1"/>
    <property type="molecule type" value="Genomic_DNA"/>
</dbReference>
<dbReference type="Pfam" id="PF04023">
    <property type="entry name" value="FeoA"/>
    <property type="match status" value="1"/>
</dbReference>
<gene>
    <name evidence="3" type="ordered locus">Taci_0530</name>
</gene>
<dbReference type="KEGG" id="tai:Taci_0530"/>
<dbReference type="EnsemblBacteria" id="ACZ18766">
    <property type="protein sequence ID" value="ACZ18766"/>
    <property type="gene ID" value="Taci_0530"/>
</dbReference>
<dbReference type="AlphaFoldDB" id="D1B913"/>
<sequence length="85" mass="9038">MDVSLLRVKDGGWCVIRRMPSGEAALRLEALGLRPGKRIQKISGMPFHGPVTVCVDGRQVAIGHGVAARISVDTNLQGGSEEVCL</sequence>
<dbReference type="PANTHER" id="PTHR43151:SF1">
    <property type="entry name" value="SSR2333 PROTEIN"/>
    <property type="match status" value="1"/>
</dbReference>